<dbReference type="Proteomes" id="UP001204798">
    <property type="component" value="Unassembled WGS sequence"/>
</dbReference>
<evidence type="ECO:0000313" key="3">
    <source>
        <dbReference type="Proteomes" id="UP001204798"/>
    </source>
</evidence>
<organism evidence="2 3">
    <name type="scientific">Candidatus Fervidibacter sacchari</name>
    <dbReference type="NCBI Taxonomy" id="1448929"/>
    <lineage>
        <taxon>Bacteria</taxon>
        <taxon>Candidatus Fervidibacterota</taxon>
        <taxon>Candidatus Fervidibacter</taxon>
    </lineage>
</organism>
<accession>A0ABT2ENU9</accession>
<feature type="chain" id="PRO_5046270668" description="Carbohydrate-binding domain-containing protein" evidence="1">
    <location>
        <begin position="22"/>
        <end position="670"/>
    </location>
</feature>
<dbReference type="CDD" id="cd09618">
    <property type="entry name" value="CBM9_like_2"/>
    <property type="match status" value="1"/>
</dbReference>
<sequence length="670" mass="77270">MRRLLFIVGWLSLCLLTVASALENQQVAPQERPRIPAIKVNSPPQIDGDLSDEAWQNAAKVTGFWRIDRDQLAEEQTEVWVCYDDTAIYIAFLCFDSQPSLIRAQQRKRGGSFQNDDFISVNIDPLNRPIIAGGIFYTFSVNPIGTQNEWVPGGAAQKIEWRGDWKAKAKITEMGWQAEMAIPFRIFRLPRKPTAFALWFSRTIPPPRLEDSTFPYRRGEAVANTAEWGPLDLPKLRSPIFFMPYTSLSVGDDEKGSRMGLDLKQYLPNGLQWQTTFNPDFRNIEDVVETIDFTYIPRLLPDRRPFFSEGQGYFPPFFMFHSRLVKDVLVGTKLFGRVGRTSVGAMSVIETHSRLTFASRFSYNLDKQWSVEGSYAHRTKTGKFPVYRLAFHGNLPSKKDWIWNLGGDLVYGGADTWSLYFGRFSNTPGRLHFFFNYGEIGDYRPSVGFKPEVNFKEFIGNLNYFDRYDKGEVLFWGSFASFHCRRFRGGQKKGQLLDQNESIGAFVTGRKGWNVFATYSNYRRPPFLDRTFNLGIGWNVFDPFRSGNLSYQWGRRAGQSYRFLTLSQSLRPSNRWSLNLRYEQLKHGRQTYQLVISGVYDLTPERSLVFRWVKGSVPKPGDPQTLLPTDNFYLGFRQFSRKGLDIYLLLGDPNARHTQVKVMVKVLQVF</sequence>
<comment type="caution">
    <text evidence="2">The sequence shown here is derived from an EMBL/GenBank/DDBJ whole genome shotgun (WGS) entry which is preliminary data.</text>
</comment>
<dbReference type="EMBL" id="JANUCP010000003">
    <property type="protein sequence ID" value="MCS3919638.1"/>
    <property type="molecule type" value="Genomic_DNA"/>
</dbReference>
<evidence type="ECO:0000256" key="1">
    <source>
        <dbReference type="SAM" id="SignalP"/>
    </source>
</evidence>
<keyword evidence="3" id="KW-1185">Reference proteome</keyword>
<feature type="signal peptide" evidence="1">
    <location>
        <begin position="1"/>
        <end position="21"/>
    </location>
</feature>
<evidence type="ECO:0008006" key="4">
    <source>
        <dbReference type="Google" id="ProtNLM"/>
    </source>
</evidence>
<gene>
    <name evidence="2" type="ORF">M2350_002051</name>
</gene>
<proteinExistence type="predicted"/>
<name>A0ABT2ENU9_9BACT</name>
<dbReference type="SUPFAM" id="SSF49344">
    <property type="entry name" value="CBD9-like"/>
    <property type="match status" value="1"/>
</dbReference>
<keyword evidence="1" id="KW-0732">Signal</keyword>
<reference evidence="2 3" key="1">
    <citation type="submission" date="2022-08" db="EMBL/GenBank/DDBJ databases">
        <title>Bacterial and archaeal communities from various locations to study Microbial Dark Matter (Phase II).</title>
        <authorList>
            <person name="Stepanauskas R."/>
        </authorList>
    </citation>
    <scope>NUCLEOTIDE SEQUENCE [LARGE SCALE GENOMIC DNA]</scope>
    <source>
        <strain evidence="2 3">PD1</strain>
    </source>
</reference>
<dbReference type="Gene3D" id="2.60.40.1190">
    <property type="match status" value="1"/>
</dbReference>
<evidence type="ECO:0000313" key="2">
    <source>
        <dbReference type="EMBL" id="MCS3919638.1"/>
    </source>
</evidence>
<protein>
    <recommendedName>
        <fullName evidence="4">Carbohydrate-binding domain-containing protein</fullName>
    </recommendedName>
</protein>
<dbReference type="RefSeq" id="WP_259096266.1">
    <property type="nucleotide sequence ID" value="NZ_CP130454.1"/>
</dbReference>